<reference evidence="2" key="1">
    <citation type="submission" date="2015-06" db="UniProtKB">
        <authorList>
            <consortium name="EnsemblPlants"/>
        </authorList>
    </citation>
    <scope>IDENTIFICATION</scope>
</reference>
<dbReference type="EnsemblPlants" id="EMT06966">
    <property type="protein sequence ID" value="EMT06966"/>
    <property type="gene ID" value="F775_07433"/>
</dbReference>
<evidence type="ECO:0000256" key="1">
    <source>
        <dbReference type="SAM" id="MobiDB-lite"/>
    </source>
</evidence>
<accession>M8AQZ9</accession>
<dbReference type="AlphaFoldDB" id="M8AQZ9"/>
<proteinExistence type="predicted"/>
<evidence type="ECO:0000313" key="2">
    <source>
        <dbReference type="EnsemblPlants" id="EMT06966"/>
    </source>
</evidence>
<sequence>MRDRGEDEQEKDGRRRHVTATCGTGAARRREGMRPSAPARGLRQLHDPFRIEGRGGGLRARGEEAEEELGVEAPARSGGDARKSWTATKQRNGNMARQRGRARRRGGFVATAATSQGAATSMASGGVKKRHSKRRP</sequence>
<feature type="compositionally biased region" description="Acidic residues" evidence="1">
    <location>
        <begin position="1"/>
        <end position="10"/>
    </location>
</feature>
<feature type="compositionally biased region" description="Basic and acidic residues" evidence="1">
    <location>
        <begin position="44"/>
        <end position="53"/>
    </location>
</feature>
<protein>
    <submittedName>
        <fullName evidence="2">Uncharacterized protein</fullName>
    </submittedName>
</protein>
<name>M8AQZ9_AEGTA</name>
<feature type="region of interest" description="Disordered" evidence="1">
    <location>
        <begin position="1"/>
        <end position="136"/>
    </location>
</feature>
<feature type="compositionally biased region" description="Basic residues" evidence="1">
    <location>
        <begin position="127"/>
        <end position="136"/>
    </location>
</feature>
<feature type="compositionally biased region" description="Low complexity" evidence="1">
    <location>
        <begin position="110"/>
        <end position="126"/>
    </location>
</feature>
<organism evidence="2">
    <name type="scientific">Aegilops tauschii</name>
    <name type="common">Tausch's goatgrass</name>
    <name type="synonym">Aegilops squarrosa</name>
    <dbReference type="NCBI Taxonomy" id="37682"/>
    <lineage>
        <taxon>Eukaryota</taxon>
        <taxon>Viridiplantae</taxon>
        <taxon>Streptophyta</taxon>
        <taxon>Embryophyta</taxon>
        <taxon>Tracheophyta</taxon>
        <taxon>Spermatophyta</taxon>
        <taxon>Magnoliopsida</taxon>
        <taxon>Liliopsida</taxon>
        <taxon>Poales</taxon>
        <taxon>Poaceae</taxon>
        <taxon>BOP clade</taxon>
        <taxon>Pooideae</taxon>
        <taxon>Triticodae</taxon>
        <taxon>Triticeae</taxon>
        <taxon>Triticinae</taxon>
        <taxon>Aegilops</taxon>
    </lineage>
</organism>